<comment type="catalytic activity">
    <reaction evidence="6">
        <text>3',5'-cyclic AMP + H2O = AMP + H(+)</text>
        <dbReference type="Rhea" id="RHEA:25277"/>
        <dbReference type="ChEBI" id="CHEBI:15377"/>
        <dbReference type="ChEBI" id="CHEBI:15378"/>
        <dbReference type="ChEBI" id="CHEBI:58165"/>
        <dbReference type="ChEBI" id="CHEBI:456215"/>
    </reaction>
    <physiologicalReaction direction="left-to-right" evidence="6">
        <dbReference type="Rhea" id="RHEA:25278"/>
    </physiologicalReaction>
</comment>
<evidence type="ECO:0000256" key="10">
    <source>
        <dbReference type="PIRSR" id="PIRSR623088-3"/>
    </source>
</evidence>
<comment type="catalytic activity">
    <reaction evidence="7">
        <text>3',5'-cyclic GMP + H2O = GMP + H(+)</text>
        <dbReference type="Rhea" id="RHEA:16957"/>
        <dbReference type="ChEBI" id="CHEBI:15377"/>
        <dbReference type="ChEBI" id="CHEBI:15378"/>
        <dbReference type="ChEBI" id="CHEBI:57746"/>
        <dbReference type="ChEBI" id="CHEBI:58115"/>
    </reaction>
    <physiologicalReaction direction="left-to-right" evidence="7">
        <dbReference type="Rhea" id="RHEA:16958"/>
    </physiologicalReaction>
</comment>
<feature type="binding site" evidence="10">
    <location>
        <position position="576"/>
    </location>
    <ligand>
        <name>Zn(2+)</name>
        <dbReference type="ChEBI" id="CHEBI:29105"/>
        <label>1</label>
    </ligand>
</feature>
<evidence type="ECO:0000256" key="4">
    <source>
        <dbReference type="ARBA" id="ARBA00022801"/>
    </source>
</evidence>
<evidence type="ECO:0000256" key="9">
    <source>
        <dbReference type="PIRSR" id="PIRSR623088-1"/>
    </source>
</evidence>
<evidence type="ECO:0000256" key="12">
    <source>
        <dbReference type="SAM" id="Coils"/>
    </source>
</evidence>
<dbReference type="InterPro" id="IPR023088">
    <property type="entry name" value="PDEase"/>
</dbReference>
<dbReference type="PROSITE" id="PS00126">
    <property type="entry name" value="PDEASE_I_1"/>
    <property type="match status" value="1"/>
</dbReference>
<evidence type="ECO:0000256" key="2">
    <source>
        <dbReference type="ARBA" id="ARBA00022535"/>
    </source>
</evidence>
<feature type="binding site" evidence="10">
    <location>
        <position position="577"/>
    </location>
    <ligand>
        <name>Zn(2+)</name>
        <dbReference type="ChEBI" id="CHEBI:29105"/>
        <label>2</label>
    </ligand>
</feature>
<gene>
    <name evidence="16" type="ORF">FQA47_024634</name>
</gene>
<keyword evidence="14" id="KW-0812">Transmembrane</keyword>
<dbReference type="Pfam" id="PF00233">
    <property type="entry name" value="PDEase_I"/>
    <property type="match status" value="1"/>
</dbReference>
<feature type="transmembrane region" description="Helical" evidence="14">
    <location>
        <begin position="24"/>
        <end position="43"/>
    </location>
</feature>
<evidence type="ECO:0000256" key="7">
    <source>
        <dbReference type="ARBA" id="ARBA00033684"/>
    </source>
</evidence>
<dbReference type="Gene3D" id="1.10.1300.10">
    <property type="entry name" value="3'5'-cyclic nucleotide phosphodiesterase, catalytic domain"/>
    <property type="match status" value="1"/>
</dbReference>
<dbReference type="PRINTS" id="PR00387">
    <property type="entry name" value="PDIESTERASE1"/>
</dbReference>
<comment type="similarity">
    <text evidence="1">Belongs to the cyclic nucleotide phosphodiesterase family. PDE1 subfamily.</text>
</comment>
<feature type="compositionally biased region" description="Acidic residues" evidence="13">
    <location>
        <begin position="207"/>
        <end position="219"/>
    </location>
</feature>
<feature type="domain" description="PDEase" evidence="15">
    <location>
        <begin position="459"/>
        <end position="680"/>
    </location>
</feature>
<keyword evidence="5" id="KW-0114">cAMP</keyword>
<keyword evidence="4 11" id="KW-0378">Hydrolase</keyword>
<comment type="caution">
    <text evidence="16">The sequence shown here is derived from an EMBL/GenBank/DDBJ whole genome shotgun (WGS) entry which is preliminary data.</text>
</comment>
<comment type="catalytic activity">
    <reaction evidence="8">
        <text>a nucleoside 3',5'-cyclic phosphate + H2O = a nucleoside 5'-phosphate + H(+)</text>
        <dbReference type="Rhea" id="RHEA:14653"/>
        <dbReference type="ChEBI" id="CHEBI:15377"/>
        <dbReference type="ChEBI" id="CHEBI:15378"/>
        <dbReference type="ChEBI" id="CHEBI:57867"/>
        <dbReference type="ChEBI" id="CHEBI:58464"/>
        <dbReference type="EC" id="3.1.4.17"/>
    </reaction>
    <physiologicalReaction direction="left-to-right" evidence="8">
        <dbReference type="Rhea" id="RHEA:14654"/>
    </physiologicalReaction>
</comment>
<dbReference type="InterPro" id="IPR003607">
    <property type="entry name" value="HD/PDEase_dom"/>
</dbReference>
<keyword evidence="14" id="KW-1133">Transmembrane helix</keyword>
<organism evidence="16 17">
    <name type="scientific">Oryzias melastigma</name>
    <name type="common">Marine medaka</name>
    <dbReference type="NCBI Taxonomy" id="30732"/>
    <lineage>
        <taxon>Eukaryota</taxon>
        <taxon>Metazoa</taxon>
        <taxon>Chordata</taxon>
        <taxon>Craniata</taxon>
        <taxon>Vertebrata</taxon>
        <taxon>Euteleostomi</taxon>
        <taxon>Actinopterygii</taxon>
        <taxon>Neopterygii</taxon>
        <taxon>Teleostei</taxon>
        <taxon>Neoteleostei</taxon>
        <taxon>Acanthomorphata</taxon>
        <taxon>Ovalentaria</taxon>
        <taxon>Atherinomorphae</taxon>
        <taxon>Beloniformes</taxon>
        <taxon>Adrianichthyidae</taxon>
        <taxon>Oryziinae</taxon>
        <taxon>Oryzias</taxon>
    </lineage>
</organism>
<dbReference type="GO" id="GO:0046872">
    <property type="term" value="F:metal ion binding"/>
    <property type="evidence" value="ECO:0007669"/>
    <property type="project" value="UniProtKB-KW"/>
</dbReference>
<feature type="active site" description="Proton donor" evidence="9">
    <location>
        <position position="536"/>
    </location>
</feature>
<keyword evidence="2" id="KW-0140">cGMP</keyword>
<dbReference type="SUPFAM" id="SSF109604">
    <property type="entry name" value="HD-domain/PDEase-like"/>
    <property type="match status" value="1"/>
</dbReference>
<evidence type="ECO:0000256" key="14">
    <source>
        <dbReference type="SAM" id="Phobius"/>
    </source>
</evidence>
<evidence type="ECO:0000256" key="13">
    <source>
        <dbReference type="SAM" id="MobiDB-lite"/>
    </source>
</evidence>
<evidence type="ECO:0000256" key="11">
    <source>
        <dbReference type="RuleBase" id="RU363067"/>
    </source>
</evidence>
<dbReference type="EC" id="3.1.4.-" evidence="11"/>
<evidence type="ECO:0000256" key="1">
    <source>
        <dbReference type="ARBA" id="ARBA00010664"/>
    </source>
</evidence>
<evidence type="ECO:0000313" key="17">
    <source>
        <dbReference type="Proteomes" id="UP000646548"/>
    </source>
</evidence>
<feature type="binding site" evidence="10">
    <location>
        <position position="540"/>
    </location>
    <ligand>
        <name>Zn(2+)</name>
        <dbReference type="ChEBI" id="CHEBI:29105"/>
        <label>1</label>
    </ligand>
</feature>
<proteinExistence type="inferred from homology"/>
<evidence type="ECO:0000256" key="3">
    <source>
        <dbReference type="ARBA" id="ARBA00022723"/>
    </source>
</evidence>
<dbReference type="InterPro" id="IPR036971">
    <property type="entry name" value="PDEase_catalytic_dom_sf"/>
</dbReference>
<dbReference type="Proteomes" id="UP000646548">
    <property type="component" value="Unassembled WGS sequence"/>
</dbReference>
<dbReference type="PANTHER" id="PTHR11347">
    <property type="entry name" value="CYCLIC NUCLEOTIDE PHOSPHODIESTERASE"/>
    <property type="match status" value="1"/>
</dbReference>
<name>A0A834EZI0_ORYME</name>
<sequence>MQNRCAQRVDESQSKVSLHRTIKGLLHMLRVLLALLLLAMGSFCSGLDKKMVVVTVTPREDSPVDSLHPLKAVSRLQGPVGTVCGVGRLVLFPTSCCPEKNFTSRLRSMMGESNPVFRLCFRTAKLCIVTAGLAWAALVFYRLSAKLQREKRSQHLLLSSLLLKRHSRMNEEAEEAQMPERMLEAEEETQFESFAQTEENPELKTEEPEEAMETEEAQEEEKVQQSEELEEAQSNEELQEDEEVQSEEATVTGEQEAERELNQEDPQTANLEKREGVQEPQEAEEEEQEEVRGDEMLRSEKQLCERQQLQEEEVQQTEEQQDFADTLEPNHNNQVLIRLRGMQKYKSTSQRLKAALEQMDRGVVDLQELRRNLELAAAMLDAVYTDETRRLLDTEDELSDLQAESVPSEVRDWLACTFSRRTGVSKRRPEEKPRFRSIVHAVQAGIFVERMYRRTSNMAGLTYPPTALNALKEVDQWSFDVFTFHEATGEHALKFLVYDLLTRYDLINRFRIPVQALVQFVEALESGYSKHRNPYHNLIHAADVTQTAHFLMLHTGLMHWLSELEILAMVFAAAIHDFEHTGTTNNFHIHTRSEVAILYNDRSVLENHHVSAAYKLMAEEDMNILVNLNKDDWRELRSLVIEMVMSTDMSCHFQQIKTMRNALTQTLGSVMEPRPLTFQC</sequence>
<protein>
    <recommendedName>
        <fullName evidence="11">Phosphodiesterase</fullName>
        <ecNumber evidence="11">3.1.4.-</ecNumber>
    </recommendedName>
</protein>
<evidence type="ECO:0000256" key="8">
    <source>
        <dbReference type="ARBA" id="ARBA00033709"/>
    </source>
</evidence>
<comment type="cofactor">
    <cofactor evidence="11">
        <name>a divalent metal cation</name>
        <dbReference type="ChEBI" id="CHEBI:60240"/>
    </cofactor>
    <text evidence="11">Binds 2 divalent metal cations per subunit. Site 1 may preferentially bind zinc ions, while site 2 has a preference for magnesium and/or manganese ions.</text>
</comment>
<keyword evidence="14" id="KW-0472">Membrane</keyword>
<accession>A0A834EZI0</accession>
<evidence type="ECO:0000256" key="5">
    <source>
        <dbReference type="ARBA" id="ARBA00023149"/>
    </source>
</evidence>
<dbReference type="GO" id="GO:0007165">
    <property type="term" value="P:signal transduction"/>
    <property type="evidence" value="ECO:0007669"/>
    <property type="project" value="InterPro"/>
</dbReference>
<keyword evidence="3 10" id="KW-0479">Metal-binding</keyword>
<feature type="region of interest" description="Disordered" evidence="13">
    <location>
        <begin position="170"/>
        <end position="295"/>
    </location>
</feature>
<keyword evidence="12" id="KW-0175">Coiled coil</keyword>
<dbReference type="InterPro" id="IPR002073">
    <property type="entry name" value="PDEase_catalytic_dom"/>
</dbReference>
<dbReference type="AlphaFoldDB" id="A0A834EZI0"/>
<evidence type="ECO:0000313" key="16">
    <source>
        <dbReference type="EMBL" id="KAF6719510.1"/>
    </source>
</evidence>
<evidence type="ECO:0000256" key="6">
    <source>
        <dbReference type="ARBA" id="ARBA00033675"/>
    </source>
</evidence>
<dbReference type="EMBL" id="WKFB01000605">
    <property type="protein sequence ID" value="KAF6719510.1"/>
    <property type="molecule type" value="Genomic_DNA"/>
</dbReference>
<feature type="transmembrane region" description="Helical" evidence="14">
    <location>
        <begin position="123"/>
        <end position="143"/>
    </location>
</feature>
<dbReference type="PROSITE" id="PS51845">
    <property type="entry name" value="PDEASE_I_2"/>
    <property type="match status" value="1"/>
</dbReference>
<evidence type="ECO:0000259" key="15">
    <source>
        <dbReference type="PROSITE" id="PS51845"/>
    </source>
</evidence>
<dbReference type="CDD" id="cd00077">
    <property type="entry name" value="HDc"/>
    <property type="match status" value="1"/>
</dbReference>
<dbReference type="InterPro" id="IPR013706">
    <property type="entry name" value="PDE1_N"/>
</dbReference>
<feature type="compositionally biased region" description="Acidic residues" evidence="13">
    <location>
        <begin position="310"/>
        <end position="322"/>
    </location>
</feature>
<dbReference type="GO" id="GO:0004114">
    <property type="term" value="F:3',5'-cyclic-nucleotide phosphodiesterase activity"/>
    <property type="evidence" value="ECO:0007669"/>
    <property type="project" value="UniProtKB-EC"/>
</dbReference>
<dbReference type="Pfam" id="PF08499">
    <property type="entry name" value="PDEase_I_N"/>
    <property type="match status" value="1"/>
</dbReference>
<feature type="binding site" evidence="10">
    <location>
        <position position="577"/>
    </location>
    <ligand>
        <name>Zn(2+)</name>
        <dbReference type="ChEBI" id="CHEBI:29105"/>
        <label>1</label>
    </ligand>
</feature>
<feature type="coiled-coil region" evidence="12">
    <location>
        <begin position="352"/>
        <end position="404"/>
    </location>
</feature>
<dbReference type="InterPro" id="IPR023174">
    <property type="entry name" value="PDEase_CS"/>
</dbReference>
<feature type="compositionally biased region" description="Acidic residues" evidence="13">
    <location>
        <begin position="227"/>
        <end position="246"/>
    </location>
</feature>
<feature type="region of interest" description="Disordered" evidence="13">
    <location>
        <begin position="308"/>
        <end position="329"/>
    </location>
</feature>
<reference evidence="16" key="1">
    <citation type="journal article" name="BMC Genomics">
        <title>Long-read sequencing and de novo genome assembly of marine medaka (Oryzias melastigma).</title>
        <authorList>
            <person name="Liang P."/>
            <person name="Saqib H.S.A."/>
            <person name="Ni X."/>
            <person name="Shen Y."/>
        </authorList>
    </citation>
    <scope>NUCLEOTIDE SEQUENCE</scope>
    <source>
        <strain evidence="16">Bigg-433</strain>
    </source>
</reference>